<evidence type="ECO:0000313" key="3">
    <source>
        <dbReference type="Proteomes" id="UP000029914"/>
    </source>
</evidence>
<evidence type="ECO:0000256" key="1">
    <source>
        <dbReference type="SAM" id="MobiDB-lite"/>
    </source>
</evidence>
<organism evidence="2 3">
    <name type="scientific">Corynebacterium doosanense CAU 212 = DSM 45436</name>
    <dbReference type="NCBI Taxonomy" id="558173"/>
    <lineage>
        <taxon>Bacteria</taxon>
        <taxon>Bacillati</taxon>
        <taxon>Actinomycetota</taxon>
        <taxon>Actinomycetes</taxon>
        <taxon>Mycobacteriales</taxon>
        <taxon>Corynebacteriaceae</taxon>
        <taxon>Corynebacterium</taxon>
    </lineage>
</organism>
<name>A0A097IEK3_9CORY</name>
<reference evidence="2 3" key="1">
    <citation type="submission" date="2013-09" db="EMBL/GenBank/DDBJ databases">
        <title>Complete genome sequence of Corynebacterium doosanense CAU 212(T) (=DSM 45436(T)), isolated from activated sludge.</title>
        <authorList>
            <person name="Schaffert L."/>
            <person name="Albersmeier A."/>
            <person name="Kalinowski J."/>
            <person name="Ruckert C."/>
        </authorList>
    </citation>
    <scope>NUCLEOTIDE SEQUENCE [LARGE SCALE GENOMIC DNA]</scope>
    <source>
        <strain evidence="2 3">CAU 212</strain>
    </source>
</reference>
<accession>A0A097IEK3</accession>
<sequence>MGSRPRRRVFRPSDAAGYDRRADLPVQEPAAGGEFVELDDDGVDPGHEEEAADRLLRDRPPHWG</sequence>
<evidence type="ECO:0000313" key="2">
    <source>
        <dbReference type="EMBL" id="AIT60560.1"/>
    </source>
</evidence>
<keyword evidence="3" id="KW-1185">Reference proteome</keyword>
<proteinExistence type="predicted"/>
<dbReference type="STRING" id="558173.CDOO_04335"/>
<gene>
    <name evidence="2" type="ORF">CDOO_04335</name>
</gene>
<protein>
    <submittedName>
        <fullName evidence="2">Uncharacterized protein</fullName>
    </submittedName>
</protein>
<feature type="compositionally biased region" description="Basic and acidic residues" evidence="1">
    <location>
        <begin position="44"/>
        <end position="64"/>
    </location>
</feature>
<feature type="compositionally biased region" description="Basic residues" evidence="1">
    <location>
        <begin position="1"/>
        <end position="10"/>
    </location>
</feature>
<feature type="region of interest" description="Disordered" evidence="1">
    <location>
        <begin position="1"/>
        <end position="64"/>
    </location>
</feature>
<dbReference type="Proteomes" id="UP000029914">
    <property type="component" value="Chromosome"/>
</dbReference>
<dbReference type="HOGENOM" id="CLU_194387_0_0_11"/>
<dbReference type="AlphaFoldDB" id="A0A097IEK3"/>
<dbReference type="EMBL" id="CP006764">
    <property type="protein sequence ID" value="AIT60560.1"/>
    <property type="molecule type" value="Genomic_DNA"/>
</dbReference>
<dbReference type="KEGG" id="cdo:CDOO_04335"/>